<dbReference type="OrthoDB" id="212249at2"/>
<dbReference type="Proteomes" id="UP000001887">
    <property type="component" value="Chromosome"/>
</dbReference>
<organism evidence="1 2">
    <name type="scientific">Pirellula staleyi (strain ATCC 27377 / DSM 6068 / ICPB 4128)</name>
    <name type="common">Pirella staleyi</name>
    <dbReference type="NCBI Taxonomy" id="530564"/>
    <lineage>
        <taxon>Bacteria</taxon>
        <taxon>Pseudomonadati</taxon>
        <taxon>Planctomycetota</taxon>
        <taxon>Planctomycetia</taxon>
        <taxon>Pirellulales</taxon>
        <taxon>Pirellulaceae</taxon>
        <taxon>Pirellula</taxon>
    </lineage>
</organism>
<keyword evidence="2" id="KW-1185">Reference proteome</keyword>
<gene>
    <name evidence="1" type="ordered locus">Psta_3725</name>
</gene>
<dbReference type="InterPro" id="IPR011989">
    <property type="entry name" value="ARM-like"/>
</dbReference>
<dbReference type="SUPFAM" id="SSF48371">
    <property type="entry name" value="ARM repeat"/>
    <property type="match status" value="1"/>
</dbReference>
<sequence length="425" mass="46717" precursor="true">MSLQSSQSTRWFSAKQARCIAAAALALASTFTSVSQSAAAEVLLLKSGGRIEAEILNRNRATSDPYELRLTSGVTLTMAADQIDRVVVKTDVEKQYEMLLPRMPATAAGNWSMAEWCKEAGLLTQRKFHLGEIIKLEPDHEEARLALGYSKFGGEWMTTEDFMQGQGYVRSQGRWMLRQDVELAAVDRERELAEKEWRRQLKIWVDQLGRKRGEEALQSIREIRDVNAVPALCDVVADIKNPITLRMLCFEVLTKLPSGQANRIFMEIALNDPNANLRDKCLDELRRRGVVEAIGYFTKGLTSKDNLVVNRAAHCLGGLGNPEATLALIDALVTTHKFQITTGQAPGSLGASFGGDSSGGGGGGMGGLSMGGKPKIISQDLKNEMALSALAVLNPGINFGYDEAAWKRWYIQTHTTVNANLRRDD</sequence>
<evidence type="ECO:0000313" key="2">
    <source>
        <dbReference type="Proteomes" id="UP000001887"/>
    </source>
</evidence>
<dbReference type="HOGENOM" id="CLU_044072_0_0_0"/>
<reference evidence="1 2" key="1">
    <citation type="journal article" date="2009" name="Stand. Genomic Sci.">
        <title>Complete genome sequence of Pirellula staleyi type strain (ATCC 27377).</title>
        <authorList>
            <person name="Clum A."/>
            <person name="Tindall B.J."/>
            <person name="Sikorski J."/>
            <person name="Ivanova N."/>
            <person name="Mavrommatis K."/>
            <person name="Lucas S."/>
            <person name="Glavina del Rio T."/>
            <person name="Nolan M."/>
            <person name="Chen F."/>
            <person name="Tice H."/>
            <person name="Pitluck S."/>
            <person name="Cheng J.F."/>
            <person name="Chertkov O."/>
            <person name="Brettin T."/>
            <person name="Han C."/>
            <person name="Detter J.C."/>
            <person name="Kuske C."/>
            <person name="Bruce D."/>
            <person name="Goodwin L."/>
            <person name="Ovchinikova G."/>
            <person name="Pati A."/>
            <person name="Mikhailova N."/>
            <person name="Chen A."/>
            <person name="Palaniappan K."/>
            <person name="Land M."/>
            <person name="Hauser L."/>
            <person name="Chang Y.J."/>
            <person name="Jeffries C.D."/>
            <person name="Chain P."/>
            <person name="Rohde M."/>
            <person name="Goker M."/>
            <person name="Bristow J."/>
            <person name="Eisen J.A."/>
            <person name="Markowitz V."/>
            <person name="Hugenholtz P."/>
            <person name="Kyrpides N.C."/>
            <person name="Klenk H.P."/>
            <person name="Lapidus A."/>
        </authorList>
    </citation>
    <scope>NUCLEOTIDE SEQUENCE [LARGE SCALE GENOMIC DNA]</scope>
    <source>
        <strain evidence="2">ATCC 27377 / DSM 6068 / ICPB 4128</strain>
    </source>
</reference>
<name>D2R015_PIRSD</name>
<dbReference type="EMBL" id="CP001848">
    <property type="protein sequence ID" value="ADB18380.1"/>
    <property type="molecule type" value="Genomic_DNA"/>
</dbReference>
<dbReference type="eggNOG" id="COG1413">
    <property type="taxonomic scope" value="Bacteria"/>
</dbReference>
<evidence type="ECO:0008006" key="3">
    <source>
        <dbReference type="Google" id="ProtNLM"/>
    </source>
</evidence>
<evidence type="ECO:0000313" key="1">
    <source>
        <dbReference type="EMBL" id="ADB18380.1"/>
    </source>
</evidence>
<proteinExistence type="predicted"/>
<dbReference type="Gene3D" id="1.25.10.10">
    <property type="entry name" value="Leucine-rich Repeat Variant"/>
    <property type="match status" value="1"/>
</dbReference>
<dbReference type="STRING" id="530564.Psta_3725"/>
<dbReference type="InterPro" id="IPR016024">
    <property type="entry name" value="ARM-type_fold"/>
</dbReference>
<dbReference type="Pfam" id="PF13646">
    <property type="entry name" value="HEAT_2"/>
    <property type="match status" value="1"/>
</dbReference>
<accession>D2R015</accession>
<dbReference type="KEGG" id="psl:Psta_3725"/>
<dbReference type="AlphaFoldDB" id="D2R015"/>
<protein>
    <recommendedName>
        <fullName evidence="3">PBS lyase HEAT domain protein repeat-containing protein</fullName>
    </recommendedName>
</protein>